<feature type="binding site" evidence="17">
    <location>
        <position position="14"/>
    </location>
    <ligand>
        <name>[4Fe-4S] cluster</name>
        <dbReference type="ChEBI" id="CHEBI:49883"/>
        <label>1</label>
    </ligand>
</feature>
<dbReference type="GO" id="GO:0046872">
    <property type="term" value="F:metal ion binding"/>
    <property type="evidence" value="ECO:0007669"/>
    <property type="project" value="UniProtKB-KW"/>
</dbReference>
<keyword evidence="10" id="KW-0732">Signal</keyword>
<organism evidence="20 21">
    <name type="scientific">Rhodobacter aestuarii</name>
    <dbReference type="NCBI Taxonomy" id="453582"/>
    <lineage>
        <taxon>Bacteria</taxon>
        <taxon>Pseudomonadati</taxon>
        <taxon>Pseudomonadota</taxon>
        <taxon>Alphaproteobacteria</taxon>
        <taxon>Rhodobacterales</taxon>
        <taxon>Rhodobacter group</taxon>
        <taxon>Rhodobacter</taxon>
    </lineage>
</organism>
<dbReference type="EC" id="1.12.99.6" evidence="6"/>
<comment type="subunit">
    <text evidence="5">Heterodimer of a large and a small subunit.</text>
</comment>
<evidence type="ECO:0000256" key="10">
    <source>
        <dbReference type="ARBA" id="ARBA00022729"/>
    </source>
</evidence>
<feature type="binding site" evidence="17">
    <location>
        <position position="114"/>
    </location>
    <ligand>
        <name>[4Fe-4S] cluster</name>
        <dbReference type="ChEBI" id="CHEBI:49883"/>
        <label>1</label>
    </ligand>
</feature>
<feature type="binding site" evidence="17">
    <location>
        <position position="258"/>
    </location>
    <ligand>
        <name>[3Fe-4S] cluster</name>
        <dbReference type="ChEBI" id="CHEBI:21137"/>
    </ligand>
</feature>
<feature type="binding site" evidence="17">
    <location>
        <position position="201"/>
    </location>
    <ligand>
        <name>[4Fe-4S] cluster</name>
        <dbReference type="ChEBI" id="CHEBI:49883"/>
        <label>2</label>
    </ligand>
</feature>
<evidence type="ECO:0000256" key="8">
    <source>
        <dbReference type="ARBA" id="ARBA00022485"/>
    </source>
</evidence>
<dbReference type="GO" id="GO:0009055">
    <property type="term" value="F:electron transfer activity"/>
    <property type="evidence" value="ECO:0007669"/>
    <property type="project" value="TreeGrafter"/>
</dbReference>
<evidence type="ECO:0000313" key="21">
    <source>
        <dbReference type="Proteomes" id="UP000186221"/>
    </source>
</evidence>
<keyword evidence="21" id="KW-1185">Reference proteome</keyword>
<evidence type="ECO:0000256" key="1">
    <source>
        <dbReference type="ARBA" id="ARBA00001927"/>
    </source>
</evidence>
<dbReference type="EMBL" id="FTOG01000003">
    <property type="protein sequence ID" value="SIS66963.1"/>
    <property type="molecule type" value="Genomic_DNA"/>
</dbReference>
<keyword evidence="14" id="KW-0472">Membrane</keyword>
<evidence type="ECO:0000256" key="11">
    <source>
        <dbReference type="ARBA" id="ARBA00023002"/>
    </source>
</evidence>
<feature type="binding site" evidence="17">
    <location>
        <position position="204"/>
    </location>
    <ligand>
        <name>[4Fe-4S] cluster</name>
        <dbReference type="ChEBI" id="CHEBI:49883"/>
        <label>2</label>
    </ligand>
</feature>
<evidence type="ECO:0000259" key="19">
    <source>
        <dbReference type="Pfam" id="PF14720"/>
    </source>
</evidence>
<dbReference type="GO" id="GO:0033748">
    <property type="term" value="F:hydrogenase (acceptor) activity"/>
    <property type="evidence" value="ECO:0007669"/>
    <property type="project" value="UniProtKB-EC"/>
</dbReference>
<evidence type="ECO:0000256" key="9">
    <source>
        <dbReference type="ARBA" id="ARBA00022723"/>
    </source>
</evidence>
<evidence type="ECO:0000256" key="15">
    <source>
        <dbReference type="ARBA" id="ARBA00023291"/>
    </source>
</evidence>
<accession>A0A1N7KZF0</accession>
<dbReference type="GO" id="GO:0051538">
    <property type="term" value="F:3 iron, 4 sulfur cluster binding"/>
    <property type="evidence" value="ECO:0007669"/>
    <property type="project" value="UniProtKB-KW"/>
</dbReference>
<dbReference type="Gene3D" id="4.10.480.10">
    <property type="entry name" value="Cytochrome-c3 hydrogenase, C-terminal domain"/>
    <property type="match status" value="1"/>
</dbReference>
<dbReference type="Gene3D" id="3.40.50.700">
    <property type="entry name" value="NADH:ubiquinone oxidoreductase-like, 20kDa subunit"/>
    <property type="match status" value="1"/>
</dbReference>
<dbReference type="GO" id="GO:0051539">
    <property type="term" value="F:4 iron, 4 sulfur cluster binding"/>
    <property type="evidence" value="ECO:0007669"/>
    <property type="project" value="UniProtKB-KW"/>
</dbReference>
<dbReference type="PANTHER" id="PTHR30013">
    <property type="entry name" value="NIFE / NIFESE HYDROGENASE SMALL SUBUNIT FAMILY MEMBER"/>
    <property type="match status" value="1"/>
</dbReference>
<feature type="domain" description="NADH:ubiquinone oxidoreductase-like 20kDa subunit" evidence="18">
    <location>
        <begin position="11"/>
        <end position="175"/>
    </location>
</feature>
<evidence type="ECO:0000256" key="3">
    <source>
        <dbReference type="ARBA" id="ARBA00004196"/>
    </source>
</evidence>
<keyword evidence="9 17" id="KW-0479">Metal-binding</keyword>
<feature type="binding site" evidence="17">
    <location>
        <position position="231"/>
    </location>
    <ligand>
        <name>[4Fe-4S] cluster</name>
        <dbReference type="ChEBI" id="CHEBI:49883"/>
        <label>2</label>
    </ligand>
</feature>
<evidence type="ECO:0000313" key="20">
    <source>
        <dbReference type="EMBL" id="SIS66963.1"/>
    </source>
</evidence>
<comment type="catalytic activity">
    <reaction evidence="16">
        <text>H2 + A = AH2</text>
        <dbReference type="Rhea" id="RHEA:12116"/>
        <dbReference type="ChEBI" id="CHEBI:13193"/>
        <dbReference type="ChEBI" id="CHEBI:17499"/>
        <dbReference type="ChEBI" id="CHEBI:18276"/>
        <dbReference type="EC" id="1.12.99.6"/>
    </reaction>
</comment>
<dbReference type="STRING" id="453582.SAMN05421580_103135"/>
<feature type="binding site" evidence="17">
    <location>
        <position position="261"/>
    </location>
    <ligand>
        <name>[3Fe-4S] cluster</name>
        <dbReference type="ChEBI" id="CHEBI:21137"/>
    </ligand>
</feature>
<dbReference type="RefSeq" id="WP_076484146.1">
    <property type="nucleotide sequence ID" value="NZ_FTOG01000003.1"/>
</dbReference>
<comment type="cofactor">
    <cofactor evidence="2">
        <name>[4Fe-4S] cluster</name>
        <dbReference type="ChEBI" id="CHEBI:49883"/>
    </cofactor>
</comment>
<evidence type="ECO:0000259" key="18">
    <source>
        <dbReference type="Pfam" id="PF01058"/>
    </source>
</evidence>
<dbReference type="Pfam" id="PF01058">
    <property type="entry name" value="Oxidored_q6"/>
    <property type="match status" value="1"/>
</dbReference>
<dbReference type="Pfam" id="PF14720">
    <property type="entry name" value="NiFe_hyd_SSU_C"/>
    <property type="match status" value="1"/>
</dbReference>
<proteinExistence type="inferred from homology"/>
<comment type="subcellular location">
    <subcellularLocation>
        <location evidence="3">Cell envelope</location>
    </subcellularLocation>
</comment>
<keyword evidence="15 17" id="KW-0003">3Fe-4S</keyword>
<dbReference type="GO" id="GO:0009061">
    <property type="term" value="P:anaerobic respiration"/>
    <property type="evidence" value="ECO:0007669"/>
    <property type="project" value="TreeGrafter"/>
</dbReference>
<evidence type="ECO:0000256" key="13">
    <source>
        <dbReference type="ARBA" id="ARBA00023014"/>
    </source>
</evidence>
<keyword evidence="12 17" id="KW-0408">Iron</keyword>
<dbReference type="GO" id="GO:0009375">
    <property type="term" value="C:ferredoxin hydrogenase complex"/>
    <property type="evidence" value="ECO:0007669"/>
    <property type="project" value="InterPro"/>
</dbReference>
<evidence type="ECO:0000256" key="7">
    <source>
        <dbReference type="ARBA" id="ARBA00022475"/>
    </source>
</evidence>
<dbReference type="InterPro" id="IPR006137">
    <property type="entry name" value="NADH_UbQ_OxRdtase-like_20kDa"/>
</dbReference>
<evidence type="ECO:0000256" key="2">
    <source>
        <dbReference type="ARBA" id="ARBA00001966"/>
    </source>
</evidence>
<dbReference type="InterPro" id="IPR037148">
    <property type="entry name" value="NiFe-Hase_small_C_sf"/>
</dbReference>
<dbReference type="GO" id="GO:0008901">
    <property type="term" value="F:ferredoxin hydrogenase activity"/>
    <property type="evidence" value="ECO:0007669"/>
    <property type="project" value="InterPro"/>
</dbReference>
<evidence type="ECO:0000256" key="16">
    <source>
        <dbReference type="ARBA" id="ARBA00048757"/>
    </source>
</evidence>
<keyword evidence="11" id="KW-0560">Oxidoreductase</keyword>
<evidence type="ECO:0000256" key="17">
    <source>
        <dbReference type="PIRSR" id="PIRSR000310-1"/>
    </source>
</evidence>
<dbReference type="InterPro" id="IPR001821">
    <property type="entry name" value="NiFe_hydrogenase_ssu"/>
</dbReference>
<feature type="binding site" evidence="17">
    <location>
        <position position="11"/>
    </location>
    <ligand>
        <name>[4Fe-4S] cluster</name>
        <dbReference type="ChEBI" id="CHEBI:49883"/>
        <label>1</label>
    </ligand>
</feature>
<evidence type="ECO:0000256" key="5">
    <source>
        <dbReference type="ARBA" id="ARBA00011771"/>
    </source>
</evidence>
<dbReference type="OrthoDB" id="9766729at2"/>
<keyword evidence="8 17" id="KW-0004">4Fe-4S</keyword>
<reference evidence="21" key="1">
    <citation type="submission" date="2017-01" db="EMBL/GenBank/DDBJ databases">
        <authorList>
            <person name="Varghese N."/>
            <person name="Submissions S."/>
        </authorList>
    </citation>
    <scope>NUCLEOTIDE SEQUENCE [LARGE SCALE GENOMIC DNA]</scope>
    <source>
        <strain evidence="21">DSM 19945</strain>
    </source>
</reference>
<sequence>MNILWLQAAGCGGCTMSALCAEAPDFLETLEGAGLEFLWHPALSLQSGAEVRVLLESVESGETPLDILAIEGAIARGPMGTGRFQMVSGTGRSMLDWVRALAPRARHVVAVGTCATYGGMTSAGGNPSDAIGVQYEGAHVGGVLAEDYRDPTGLPVVNVSGCPTHPGWVTETLMLLAAGRLREADLDDFARPLFYAQHLVHHGCPKNEYYEYKASAVQLSDHGCMMENLGCVGTQAVGDCNIRPWNGEGSCTRGGYPCIACTAPEFEEPRHPFVETPKVAGIPVGLPSDMPKAWFMALASLSKAATPERIAKNAVAPRVEVAPTHRKPKGRR</sequence>
<comment type="similarity">
    <text evidence="4">Belongs to the [NiFe]/[NiFeSe] hydrogenase small subunit family.</text>
</comment>
<dbReference type="AlphaFoldDB" id="A0A1N7KZF0"/>
<dbReference type="InterPro" id="IPR027394">
    <property type="entry name" value="Cytochrome-c3_hydrogenase_C"/>
</dbReference>
<feature type="binding site" evidence="17">
    <location>
        <position position="162"/>
    </location>
    <ligand>
        <name>[4Fe-4S] cluster</name>
        <dbReference type="ChEBI" id="CHEBI:49883"/>
        <label>1</label>
    </ligand>
</feature>
<dbReference type="InterPro" id="IPR037024">
    <property type="entry name" value="NiFe_Hase_small_N_sf"/>
</dbReference>
<feature type="domain" description="Cytochrome-c3 hydrogenase C-terminal" evidence="19">
    <location>
        <begin position="197"/>
        <end position="273"/>
    </location>
</feature>
<gene>
    <name evidence="20" type="ORF">SAMN05421580_103135</name>
</gene>
<evidence type="ECO:0000256" key="4">
    <source>
        <dbReference type="ARBA" id="ARBA00006605"/>
    </source>
</evidence>
<evidence type="ECO:0000256" key="12">
    <source>
        <dbReference type="ARBA" id="ARBA00023004"/>
    </source>
</evidence>
<dbReference type="PANTHER" id="PTHR30013:SF5">
    <property type="entry name" value="HYDROGENASE SMALL SUBUNIT"/>
    <property type="match status" value="1"/>
</dbReference>
<dbReference type="SUPFAM" id="SSF56770">
    <property type="entry name" value="HydA/Nqo6-like"/>
    <property type="match status" value="1"/>
</dbReference>
<dbReference type="PIRSF" id="PIRSF000310">
    <property type="entry name" value="NiFe_hyd_ssu"/>
    <property type="match status" value="1"/>
</dbReference>
<dbReference type="Proteomes" id="UP000186221">
    <property type="component" value="Unassembled WGS sequence"/>
</dbReference>
<dbReference type="GO" id="GO:0044569">
    <property type="term" value="C:[Ni-Fe] hydrogenase complex"/>
    <property type="evidence" value="ECO:0007669"/>
    <property type="project" value="TreeGrafter"/>
</dbReference>
<dbReference type="GO" id="GO:0030313">
    <property type="term" value="C:cell envelope"/>
    <property type="evidence" value="ECO:0007669"/>
    <property type="project" value="UniProtKB-SubCell"/>
</dbReference>
<evidence type="ECO:0000256" key="14">
    <source>
        <dbReference type="ARBA" id="ARBA00023136"/>
    </source>
</evidence>
<feature type="binding site" evidence="17">
    <location>
        <position position="224"/>
    </location>
    <ligand>
        <name>[4Fe-4S] cluster</name>
        <dbReference type="ChEBI" id="CHEBI:49883"/>
        <label>2</label>
    </ligand>
</feature>
<comment type="cofactor">
    <cofactor evidence="1">
        <name>[3Fe-4S] cluster</name>
        <dbReference type="ChEBI" id="CHEBI:21137"/>
    </cofactor>
</comment>
<evidence type="ECO:0000256" key="6">
    <source>
        <dbReference type="ARBA" id="ARBA00012082"/>
    </source>
</evidence>
<protein>
    <recommendedName>
        <fullName evidence="6">hydrogenase (acceptor)</fullName>
        <ecNumber evidence="6">1.12.99.6</ecNumber>
    </recommendedName>
</protein>
<dbReference type="GO" id="GO:0016020">
    <property type="term" value="C:membrane"/>
    <property type="evidence" value="ECO:0007669"/>
    <property type="project" value="TreeGrafter"/>
</dbReference>
<name>A0A1N7KZF0_9RHOB</name>
<keyword evidence="7" id="KW-1003">Cell membrane</keyword>
<feature type="binding site" evidence="17">
    <location>
        <position position="240"/>
    </location>
    <ligand>
        <name>[3Fe-4S] cluster</name>
        <dbReference type="ChEBI" id="CHEBI:21137"/>
    </ligand>
</feature>
<keyword evidence="13 17" id="KW-0411">Iron-sulfur</keyword>